<name>A0A917FDW0_9HYPH</name>
<dbReference type="Pfam" id="PF05893">
    <property type="entry name" value="LuxC"/>
    <property type="match status" value="1"/>
</dbReference>
<dbReference type="GO" id="GO:0008218">
    <property type="term" value="P:bioluminescence"/>
    <property type="evidence" value="ECO:0007669"/>
    <property type="project" value="InterPro"/>
</dbReference>
<evidence type="ECO:0000256" key="1">
    <source>
        <dbReference type="ARBA" id="ARBA00022857"/>
    </source>
</evidence>
<dbReference type="GO" id="GO:0003995">
    <property type="term" value="F:acyl-CoA dehydrogenase activity"/>
    <property type="evidence" value="ECO:0007669"/>
    <property type="project" value="InterPro"/>
</dbReference>
<keyword evidence="1" id="KW-0521">NADP</keyword>
<comment type="caution">
    <text evidence="2">The sequence shown here is derived from an EMBL/GenBank/DDBJ whole genome shotgun (WGS) entry which is preliminary data.</text>
</comment>
<reference evidence="2" key="1">
    <citation type="journal article" date="2014" name="Int. J. Syst. Evol. Microbiol.">
        <title>Complete genome sequence of Corynebacterium casei LMG S-19264T (=DSM 44701T), isolated from a smear-ripened cheese.</title>
        <authorList>
            <consortium name="US DOE Joint Genome Institute (JGI-PGF)"/>
            <person name="Walter F."/>
            <person name="Albersmeier A."/>
            <person name="Kalinowski J."/>
            <person name="Ruckert C."/>
        </authorList>
    </citation>
    <scope>NUCLEOTIDE SEQUENCE</scope>
    <source>
        <strain evidence="2">CCM 7897</strain>
    </source>
</reference>
<evidence type="ECO:0008006" key="4">
    <source>
        <dbReference type="Google" id="ProtNLM"/>
    </source>
</evidence>
<dbReference type="EMBL" id="BMCT01000004">
    <property type="protein sequence ID" value="GGF68582.1"/>
    <property type="molecule type" value="Genomic_DNA"/>
</dbReference>
<dbReference type="InterPro" id="IPR008670">
    <property type="entry name" value="CoA_reduct_LuxC"/>
</dbReference>
<gene>
    <name evidence="2" type="ORF">GCM10007301_30300</name>
</gene>
<evidence type="ECO:0000313" key="3">
    <source>
        <dbReference type="Proteomes" id="UP000606044"/>
    </source>
</evidence>
<evidence type="ECO:0000313" key="2">
    <source>
        <dbReference type="EMBL" id="GGF68582.1"/>
    </source>
</evidence>
<sequence length="411" mass="44828">MDDMPMIITAFGPQGGRQPMDAQTLCARLDASRRQLPQPFDDGRVQLVASVADAIIRRKGEVSPFITYLGFWTRQAALRQLERSFRDRDLPGTLRRPRGLAFHLPPRNVETIFLYSWILSYLSGNANVVRMPQELAPDVIWVLDQFLAALEAAGETSQLFVHYPSDSQMSRIVSAHCDARVVWGGDAKIAAFEGFPLRNGGKSLWFGDRTSLGVLNGATVAALDAAAMEELAGRLFNDIFVFDQMACSSPQALYVVGGAPEYGPAIRRLMDDVSRIATGRGATSAPGQLITKMAAGFSAAATGGVSDVVWRGTELTAVVSDAAERIERRIGGGFLSIVFIPDLAALNGLLRERDQTVTHFGFSADDIRQAAERNLATGVSRWAPVGAALDFDHVWDGYDILFELTRSCRVM</sequence>
<keyword evidence="3" id="KW-1185">Reference proteome</keyword>
<reference evidence="2" key="2">
    <citation type="submission" date="2020-09" db="EMBL/GenBank/DDBJ databases">
        <authorList>
            <person name="Sun Q."/>
            <person name="Sedlacek I."/>
        </authorList>
    </citation>
    <scope>NUCLEOTIDE SEQUENCE</scope>
    <source>
        <strain evidence="2">CCM 7897</strain>
    </source>
</reference>
<proteinExistence type="predicted"/>
<accession>A0A917FDW0</accession>
<dbReference type="Proteomes" id="UP000606044">
    <property type="component" value="Unassembled WGS sequence"/>
</dbReference>
<dbReference type="AlphaFoldDB" id="A0A917FDW0"/>
<protein>
    <recommendedName>
        <fullName evidence="4">Acyl-CoA reductase</fullName>
    </recommendedName>
</protein>
<organism evidence="2 3">
    <name type="scientific">Azorhizobium oxalatiphilum</name>
    <dbReference type="NCBI Taxonomy" id="980631"/>
    <lineage>
        <taxon>Bacteria</taxon>
        <taxon>Pseudomonadati</taxon>
        <taxon>Pseudomonadota</taxon>
        <taxon>Alphaproteobacteria</taxon>
        <taxon>Hyphomicrobiales</taxon>
        <taxon>Xanthobacteraceae</taxon>
        <taxon>Azorhizobium</taxon>
    </lineage>
</organism>